<dbReference type="InterPro" id="IPR001523">
    <property type="entry name" value="Paired_dom"/>
</dbReference>
<keyword evidence="2" id="KW-0563">Paired box</keyword>
<dbReference type="InterPro" id="IPR036388">
    <property type="entry name" value="WH-like_DNA-bd_sf"/>
</dbReference>
<dbReference type="GO" id="GO:0003677">
    <property type="term" value="F:DNA binding"/>
    <property type="evidence" value="ECO:0007669"/>
    <property type="project" value="InterPro"/>
</dbReference>
<dbReference type="AlphaFoldDB" id="A0A915ER93"/>
<dbReference type="GO" id="GO:0005634">
    <property type="term" value="C:nucleus"/>
    <property type="evidence" value="ECO:0007669"/>
    <property type="project" value="UniProtKB-SubCell"/>
</dbReference>
<accession>A0A915ER93</accession>
<evidence type="ECO:0000256" key="2">
    <source>
        <dbReference type="ARBA" id="ARBA00022724"/>
    </source>
</evidence>
<dbReference type="Proteomes" id="UP000887574">
    <property type="component" value="Unplaced"/>
</dbReference>
<evidence type="ECO:0000259" key="3">
    <source>
        <dbReference type="Pfam" id="PF00292"/>
    </source>
</evidence>
<reference evidence="5" key="1">
    <citation type="submission" date="2022-11" db="UniProtKB">
        <authorList>
            <consortium name="WormBaseParasite"/>
        </authorList>
    </citation>
    <scope>IDENTIFICATION</scope>
</reference>
<organism evidence="4 5">
    <name type="scientific">Ditylenchus dipsaci</name>
    <dbReference type="NCBI Taxonomy" id="166011"/>
    <lineage>
        <taxon>Eukaryota</taxon>
        <taxon>Metazoa</taxon>
        <taxon>Ecdysozoa</taxon>
        <taxon>Nematoda</taxon>
        <taxon>Chromadorea</taxon>
        <taxon>Rhabditida</taxon>
        <taxon>Tylenchina</taxon>
        <taxon>Tylenchomorpha</taxon>
        <taxon>Sphaerularioidea</taxon>
        <taxon>Anguinidae</taxon>
        <taxon>Anguininae</taxon>
        <taxon>Ditylenchus</taxon>
    </lineage>
</organism>
<evidence type="ECO:0000313" key="5">
    <source>
        <dbReference type="WBParaSite" id="jg9589"/>
    </source>
</evidence>
<dbReference type="Pfam" id="PF00292">
    <property type="entry name" value="PAX"/>
    <property type="match status" value="1"/>
</dbReference>
<dbReference type="SUPFAM" id="SSF46689">
    <property type="entry name" value="Homeodomain-like"/>
    <property type="match status" value="1"/>
</dbReference>
<dbReference type="InterPro" id="IPR009057">
    <property type="entry name" value="Homeodomain-like_sf"/>
</dbReference>
<evidence type="ECO:0000313" key="4">
    <source>
        <dbReference type="Proteomes" id="UP000887574"/>
    </source>
</evidence>
<feature type="domain" description="Paired" evidence="3">
    <location>
        <begin position="5"/>
        <end position="84"/>
    </location>
</feature>
<evidence type="ECO:0000256" key="1">
    <source>
        <dbReference type="ARBA" id="ARBA00004123"/>
    </source>
</evidence>
<comment type="subcellular location">
    <subcellularLocation>
        <location evidence="1">Nucleus</location>
    </subcellularLocation>
</comment>
<keyword evidence="4" id="KW-1185">Reference proteome</keyword>
<sequence length="111" mass="12760">MPKRLSEDIQKAIVAAVEAGIKRYDIQNTFNVSVKAISEILKRKRERGSLKTARITGRPRKTSEKTDRWIVRQVKIDPKQASTSINRDLEKTKFFFALGRSISAIAFRNLR</sequence>
<dbReference type="GO" id="GO:0006355">
    <property type="term" value="P:regulation of DNA-templated transcription"/>
    <property type="evidence" value="ECO:0007669"/>
    <property type="project" value="InterPro"/>
</dbReference>
<protein>
    <submittedName>
        <fullName evidence="5">Paired domain-containing protein</fullName>
    </submittedName>
</protein>
<proteinExistence type="predicted"/>
<dbReference type="Gene3D" id="1.10.10.10">
    <property type="entry name" value="Winged helix-like DNA-binding domain superfamily/Winged helix DNA-binding domain"/>
    <property type="match status" value="1"/>
</dbReference>
<name>A0A915ER93_9BILA</name>
<dbReference type="WBParaSite" id="jg9589">
    <property type="protein sequence ID" value="jg9589"/>
    <property type="gene ID" value="jg9589"/>
</dbReference>